<evidence type="ECO:0000313" key="2">
    <source>
        <dbReference type="Proteomes" id="UP000694890"/>
    </source>
</evidence>
<organism evidence="2 3">
    <name type="scientific">Lates calcarifer</name>
    <name type="common">Barramundi</name>
    <name type="synonym">Holocentrus calcarifer</name>
    <dbReference type="NCBI Taxonomy" id="8187"/>
    <lineage>
        <taxon>Eukaryota</taxon>
        <taxon>Metazoa</taxon>
        <taxon>Chordata</taxon>
        <taxon>Craniata</taxon>
        <taxon>Vertebrata</taxon>
        <taxon>Euteleostomi</taxon>
        <taxon>Actinopterygii</taxon>
        <taxon>Neopterygii</taxon>
        <taxon>Teleostei</taxon>
        <taxon>Neoteleostei</taxon>
        <taxon>Acanthomorphata</taxon>
        <taxon>Carangaria</taxon>
        <taxon>Carangaria incertae sedis</taxon>
        <taxon>Centropomidae</taxon>
        <taxon>Lates</taxon>
    </lineage>
</organism>
<dbReference type="Proteomes" id="UP000694890">
    <property type="component" value="Linkage group LG3"/>
</dbReference>
<protein>
    <submittedName>
        <fullName evidence="3">Uncharacterized protein LOC108889911 isoform X2</fullName>
    </submittedName>
</protein>
<dbReference type="AlphaFoldDB" id="A0AAJ8B333"/>
<reference evidence="3" key="1">
    <citation type="submission" date="2025-08" db="UniProtKB">
        <authorList>
            <consortium name="RefSeq"/>
        </authorList>
    </citation>
    <scope>IDENTIFICATION</scope>
    <source>
        <tissue evidence="3">Brain</tissue>
    </source>
</reference>
<proteinExistence type="predicted"/>
<dbReference type="GeneID" id="108889911"/>
<sequence>MDRHRKLPDVDLRGEALPSDVRKVIVGEHQEWSPSLDQEDPEPPHIKEEQEEVWSSQEGEQLQGLEEADITKFTFTPVPVKSEDDEEKPQSSEPHQSQTEENREDCGGPGPDRNPGPDRQSGHSSFENPDQGKML</sequence>
<dbReference type="RefSeq" id="XP_050925471.1">
    <property type="nucleotide sequence ID" value="XM_051069514.1"/>
</dbReference>
<name>A0AAJ8B333_LATCA</name>
<evidence type="ECO:0000313" key="3">
    <source>
        <dbReference type="RefSeq" id="XP_050925471.1"/>
    </source>
</evidence>
<evidence type="ECO:0000256" key="1">
    <source>
        <dbReference type="SAM" id="MobiDB-lite"/>
    </source>
</evidence>
<feature type="region of interest" description="Disordered" evidence="1">
    <location>
        <begin position="26"/>
        <end position="135"/>
    </location>
</feature>
<gene>
    <name evidence="3" type="primary">LOC108889911</name>
</gene>
<accession>A0AAJ8B333</accession>